<dbReference type="RefSeq" id="WP_028765864.1">
    <property type="nucleotide sequence ID" value="NZ_JAPMLA010000002.1"/>
</dbReference>
<accession>A0AAW8NRE1</accession>
<comment type="caution">
    <text evidence="4">The sequence shown here is derived from an EMBL/GenBank/DDBJ whole genome shotgun (WGS) entry which is preliminary data.</text>
</comment>
<dbReference type="Proteomes" id="UP001271263">
    <property type="component" value="Unassembled WGS sequence"/>
</dbReference>
<sequence>MRLSIGVLMASLCALPATAEVYVAPFAGYSFAGSEFDISSTASTDNGQGKIAESENYGLMLGITTKDPGNVYLLYSHQATDLKGAGNFSPEIITSMDVDYFHVGGSLYFPNGALQPYVTTSLGLTHMRPGDGYSNETRFSMAIGGGFEYQVSQSISLFAEVKGYATFVDADNALFCDHAGCIWKIQSDIMWQGQANIGASFKF</sequence>
<dbReference type="SUPFAM" id="SSF56925">
    <property type="entry name" value="OMPA-like"/>
    <property type="match status" value="1"/>
</dbReference>
<name>A0AAW8NRE1_9GAMM</name>
<evidence type="ECO:0000256" key="2">
    <source>
        <dbReference type="SAM" id="SignalP"/>
    </source>
</evidence>
<reference evidence="4" key="2">
    <citation type="submission" date="2022-11" db="EMBL/GenBank/DDBJ databases">
        <title>Prophages regulate Shewanella fidelis motility and biofilm formation: implications for gut colonization dynamics in Ciona robusta.</title>
        <authorList>
            <person name="Natarajan O."/>
            <person name="Gibboney S.L."/>
            <person name="Young M.N."/>
            <person name="Lim S.J."/>
            <person name="Pluta N."/>
            <person name="Atkinson C.G.F."/>
            <person name="Leigh B.A."/>
            <person name="Liberti A."/>
            <person name="Kees E."/>
            <person name="Breitbart M."/>
            <person name="Gralnick J."/>
            <person name="Dishaw L.J."/>
        </authorList>
    </citation>
    <scope>NUCLEOTIDE SEQUENCE</scope>
    <source>
        <strain evidence="4">3313</strain>
    </source>
</reference>
<feature type="chain" id="PRO_5044026894" evidence="2">
    <location>
        <begin position="20"/>
        <end position="203"/>
    </location>
</feature>
<evidence type="ECO:0000259" key="3">
    <source>
        <dbReference type="Pfam" id="PF13505"/>
    </source>
</evidence>
<evidence type="ECO:0000256" key="1">
    <source>
        <dbReference type="ARBA" id="ARBA00022729"/>
    </source>
</evidence>
<dbReference type="EMBL" id="JAPMLD010000001">
    <property type="protein sequence ID" value="MDW4823037.1"/>
    <property type="molecule type" value="Genomic_DNA"/>
</dbReference>
<proteinExistence type="predicted"/>
<dbReference type="InterPro" id="IPR027385">
    <property type="entry name" value="Beta-barrel_OMP"/>
</dbReference>
<evidence type="ECO:0000313" key="4">
    <source>
        <dbReference type="EMBL" id="MDR8524955.1"/>
    </source>
</evidence>
<evidence type="ECO:0000313" key="7">
    <source>
        <dbReference type="Proteomes" id="UP001271263"/>
    </source>
</evidence>
<dbReference type="InterPro" id="IPR011250">
    <property type="entry name" value="OMP/PagP_B-barrel"/>
</dbReference>
<dbReference type="Gene3D" id="2.40.160.20">
    <property type="match status" value="1"/>
</dbReference>
<organism evidence="4 6">
    <name type="scientific">Shewanella fidelis</name>
    <dbReference type="NCBI Taxonomy" id="173509"/>
    <lineage>
        <taxon>Bacteria</taxon>
        <taxon>Pseudomonadati</taxon>
        <taxon>Pseudomonadota</taxon>
        <taxon>Gammaproteobacteria</taxon>
        <taxon>Alteromonadales</taxon>
        <taxon>Shewanellaceae</taxon>
        <taxon>Shewanella</taxon>
    </lineage>
</organism>
<keyword evidence="1 2" id="KW-0732">Signal</keyword>
<dbReference type="Pfam" id="PF13505">
    <property type="entry name" value="OMP_b-brl"/>
    <property type="match status" value="1"/>
</dbReference>
<feature type="signal peptide" evidence="2">
    <location>
        <begin position="1"/>
        <end position="19"/>
    </location>
</feature>
<evidence type="ECO:0000313" key="5">
    <source>
        <dbReference type="EMBL" id="MDW4823037.1"/>
    </source>
</evidence>
<dbReference type="AlphaFoldDB" id="A0AAW8NRE1"/>
<dbReference type="Proteomes" id="UP001259340">
    <property type="component" value="Unassembled WGS sequence"/>
</dbReference>
<gene>
    <name evidence="4" type="ORF">OS133_15140</name>
    <name evidence="5" type="ORF">OS134_03000</name>
</gene>
<dbReference type="EMBL" id="JAPMLE010000001">
    <property type="protein sequence ID" value="MDR8524955.1"/>
    <property type="molecule type" value="Genomic_DNA"/>
</dbReference>
<reference evidence="5 7" key="1">
    <citation type="journal article" date="2022" name="bioRxiv">
        <title>Prophages regulate Shewanella fidelis 3313 motility and biofilm formation: implications for gut colonization dynamics in Ciona robusta.</title>
        <authorList>
            <person name="Natarajan O."/>
            <person name="Gibboney S.L."/>
            <person name="Young M.N."/>
            <person name="Lim S.J."/>
            <person name="Pluta N."/>
            <person name="Atkinson C.G."/>
            <person name="Leigh B.A."/>
            <person name="Liberti A."/>
            <person name="Kees E.D."/>
            <person name="Breitbart M."/>
            <person name="Gralnick J.A."/>
            <person name="Dishaw L.J."/>
        </authorList>
    </citation>
    <scope>NUCLEOTIDE SEQUENCE [LARGE SCALE GENOMIC DNA]</scope>
    <source>
        <strain evidence="5 7">JG4066</strain>
    </source>
</reference>
<evidence type="ECO:0000313" key="6">
    <source>
        <dbReference type="Proteomes" id="UP001259340"/>
    </source>
</evidence>
<keyword evidence="7" id="KW-1185">Reference proteome</keyword>
<protein>
    <submittedName>
        <fullName evidence="4">Outer membrane beta-barrel protein</fullName>
    </submittedName>
</protein>
<feature type="domain" description="Outer membrane protein beta-barrel" evidence="3">
    <location>
        <begin position="7"/>
        <end position="203"/>
    </location>
</feature>